<evidence type="ECO:0000256" key="1">
    <source>
        <dbReference type="ARBA" id="ARBA00000056"/>
    </source>
</evidence>
<dbReference type="NCBIfam" id="NF002231">
    <property type="entry name" value="PRK01130.1"/>
    <property type="match status" value="1"/>
</dbReference>
<dbReference type="EC" id="5.1.3.9" evidence="5"/>
<evidence type="ECO:0000313" key="9">
    <source>
        <dbReference type="Proteomes" id="UP001603978"/>
    </source>
</evidence>
<keyword evidence="6 8" id="KW-0413">Isomerase</keyword>
<protein>
    <recommendedName>
        <fullName evidence="5">N-acylglucosamine-6-phosphate 2-epimerase</fullName>
        <ecNumber evidence="5">5.1.3.9</ecNumber>
    </recommendedName>
</protein>
<dbReference type="GO" id="GO:0047465">
    <property type="term" value="F:N-acylglucosamine-6-phosphate 2-epimerase activity"/>
    <property type="evidence" value="ECO:0007669"/>
    <property type="project" value="UniProtKB-EC"/>
</dbReference>
<evidence type="ECO:0000256" key="4">
    <source>
        <dbReference type="ARBA" id="ARBA00007439"/>
    </source>
</evidence>
<comment type="function">
    <text evidence="2">Converts N-acetylmannosamine-6-phosphate (ManNAc-6-P) to N-acetylglucosamine-6-phosphate (GlcNAc-6-P).</text>
</comment>
<keyword evidence="7" id="KW-0119">Carbohydrate metabolism</keyword>
<evidence type="ECO:0000256" key="3">
    <source>
        <dbReference type="ARBA" id="ARBA00005081"/>
    </source>
</evidence>
<comment type="catalytic activity">
    <reaction evidence="1">
        <text>an N-acyl-D-glucosamine 6-phosphate = an N-acyl-D-mannosamine 6-phosphate</text>
        <dbReference type="Rhea" id="RHEA:23932"/>
        <dbReference type="ChEBI" id="CHEBI:57599"/>
        <dbReference type="ChEBI" id="CHEBI:57666"/>
        <dbReference type="EC" id="5.1.3.9"/>
    </reaction>
</comment>
<dbReference type="Proteomes" id="UP001603978">
    <property type="component" value="Unassembled WGS sequence"/>
</dbReference>
<evidence type="ECO:0000256" key="2">
    <source>
        <dbReference type="ARBA" id="ARBA00002147"/>
    </source>
</evidence>
<dbReference type="Pfam" id="PF04131">
    <property type="entry name" value="NanE"/>
    <property type="match status" value="1"/>
</dbReference>
<dbReference type="CDD" id="cd04729">
    <property type="entry name" value="NanE"/>
    <property type="match status" value="1"/>
</dbReference>
<dbReference type="Gene3D" id="3.20.20.70">
    <property type="entry name" value="Aldolase class I"/>
    <property type="match status" value="1"/>
</dbReference>
<dbReference type="PANTHER" id="PTHR36204">
    <property type="entry name" value="N-ACETYLMANNOSAMINE-6-PHOSPHATE 2-EPIMERASE-RELATED"/>
    <property type="match status" value="1"/>
</dbReference>
<dbReference type="InterPro" id="IPR007260">
    <property type="entry name" value="NanE"/>
</dbReference>
<dbReference type="InterPro" id="IPR013785">
    <property type="entry name" value="Aldolase_TIM"/>
</dbReference>
<comment type="similarity">
    <text evidence="4">Belongs to the NanE family.</text>
</comment>
<keyword evidence="9" id="KW-1185">Reference proteome</keyword>
<sequence>MLPFPARSLVVSCQATATSPLHGPGPMAMMARAAELAGAVAIRANGPADVAAIARAVQLPIIGINKTGDRDGVYITPTLAAAAEVIRAGAALVALDGTTRPRPDGLTLAEQISAIHDEYGVQVMADVDGYEAGIAARESGADLVATTLSGYTGPGPVPDEPDVELVAKLAATLGCPVIAEGRYTTPELFRAALDAGAYAAVIGTAITNPGAITQRFLRAVA</sequence>
<dbReference type="RefSeq" id="WP_393166704.1">
    <property type="nucleotide sequence ID" value="NZ_JBICRM010000009.1"/>
</dbReference>
<evidence type="ECO:0000256" key="7">
    <source>
        <dbReference type="ARBA" id="ARBA00023277"/>
    </source>
</evidence>
<accession>A0ABW7ACJ0</accession>
<dbReference type="PANTHER" id="PTHR36204:SF1">
    <property type="entry name" value="N-ACETYLMANNOSAMINE-6-PHOSPHATE 2-EPIMERASE-RELATED"/>
    <property type="match status" value="1"/>
</dbReference>
<comment type="caution">
    <text evidence="8">The sequence shown here is derived from an EMBL/GenBank/DDBJ whole genome shotgun (WGS) entry which is preliminary data.</text>
</comment>
<evidence type="ECO:0000313" key="8">
    <source>
        <dbReference type="EMBL" id="MFG1705066.1"/>
    </source>
</evidence>
<gene>
    <name evidence="8" type="ORF">ACFLIM_17900</name>
</gene>
<name>A0ABW7ACJ0_9ACTN</name>
<dbReference type="InterPro" id="IPR011060">
    <property type="entry name" value="RibuloseP-bd_barrel"/>
</dbReference>
<reference evidence="8 9" key="1">
    <citation type="submission" date="2024-10" db="EMBL/GenBank/DDBJ databases">
        <authorList>
            <person name="Topkara A.R."/>
            <person name="Saygin H."/>
        </authorList>
    </citation>
    <scope>NUCLEOTIDE SEQUENCE [LARGE SCALE GENOMIC DNA]</scope>
    <source>
        <strain evidence="8 9">M3C6</strain>
    </source>
</reference>
<dbReference type="EMBL" id="JBICRM010000009">
    <property type="protein sequence ID" value="MFG1705066.1"/>
    <property type="molecule type" value="Genomic_DNA"/>
</dbReference>
<proteinExistence type="inferred from homology"/>
<organism evidence="8 9">
    <name type="scientific">Nonomuraea marmarensis</name>
    <dbReference type="NCBI Taxonomy" id="3351344"/>
    <lineage>
        <taxon>Bacteria</taxon>
        <taxon>Bacillati</taxon>
        <taxon>Actinomycetota</taxon>
        <taxon>Actinomycetes</taxon>
        <taxon>Streptosporangiales</taxon>
        <taxon>Streptosporangiaceae</taxon>
        <taxon>Nonomuraea</taxon>
    </lineage>
</organism>
<comment type="pathway">
    <text evidence="3">Amino-sugar metabolism; N-acetylneuraminate degradation; D-fructose 6-phosphate from N-acetylneuraminate: step 3/5.</text>
</comment>
<dbReference type="SUPFAM" id="SSF51366">
    <property type="entry name" value="Ribulose-phoshate binding barrel"/>
    <property type="match status" value="1"/>
</dbReference>
<evidence type="ECO:0000256" key="6">
    <source>
        <dbReference type="ARBA" id="ARBA00023235"/>
    </source>
</evidence>
<evidence type="ECO:0000256" key="5">
    <source>
        <dbReference type="ARBA" id="ARBA00013180"/>
    </source>
</evidence>